<dbReference type="OrthoDB" id="6059212at2759"/>
<feature type="non-terminal residue" evidence="1">
    <location>
        <position position="1"/>
    </location>
</feature>
<keyword evidence="2" id="KW-1185">Reference proteome</keyword>
<organism evidence="1 2">
    <name type="scientific">Elysia chlorotica</name>
    <name type="common">Eastern emerald elysia</name>
    <name type="synonym">Sea slug</name>
    <dbReference type="NCBI Taxonomy" id="188477"/>
    <lineage>
        <taxon>Eukaryota</taxon>
        <taxon>Metazoa</taxon>
        <taxon>Spiralia</taxon>
        <taxon>Lophotrochozoa</taxon>
        <taxon>Mollusca</taxon>
        <taxon>Gastropoda</taxon>
        <taxon>Heterobranchia</taxon>
        <taxon>Euthyneura</taxon>
        <taxon>Panpulmonata</taxon>
        <taxon>Sacoglossa</taxon>
        <taxon>Placobranchoidea</taxon>
        <taxon>Plakobranchidae</taxon>
        <taxon>Elysia</taxon>
    </lineage>
</organism>
<name>A0A3S1BIU2_ELYCH</name>
<protein>
    <submittedName>
        <fullName evidence="1">Uncharacterized protein</fullName>
    </submittedName>
</protein>
<dbReference type="EMBL" id="RQTK01000198">
    <property type="protein sequence ID" value="RUS84657.1"/>
    <property type="molecule type" value="Genomic_DNA"/>
</dbReference>
<evidence type="ECO:0000313" key="2">
    <source>
        <dbReference type="Proteomes" id="UP000271974"/>
    </source>
</evidence>
<reference evidence="1 2" key="1">
    <citation type="submission" date="2019-01" db="EMBL/GenBank/DDBJ databases">
        <title>A draft genome assembly of the solar-powered sea slug Elysia chlorotica.</title>
        <authorList>
            <person name="Cai H."/>
            <person name="Li Q."/>
            <person name="Fang X."/>
            <person name="Li J."/>
            <person name="Curtis N.E."/>
            <person name="Altenburger A."/>
            <person name="Shibata T."/>
            <person name="Feng M."/>
            <person name="Maeda T."/>
            <person name="Schwartz J.A."/>
            <person name="Shigenobu S."/>
            <person name="Lundholm N."/>
            <person name="Nishiyama T."/>
            <person name="Yang H."/>
            <person name="Hasebe M."/>
            <person name="Li S."/>
            <person name="Pierce S.K."/>
            <person name="Wang J."/>
        </authorList>
    </citation>
    <scope>NUCLEOTIDE SEQUENCE [LARGE SCALE GENOMIC DNA]</scope>
    <source>
        <strain evidence="1">EC2010</strain>
        <tissue evidence="1">Whole organism of an adult</tissue>
    </source>
</reference>
<dbReference type="AlphaFoldDB" id="A0A3S1BIU2"/>
<evidence type="ECO:0000313" key="1">
    <source>
        <dbReference type="EMBL" id="RUS84657.1"/>
    </source>
</evidence>
<comment type="caution">
    <text evidence="1">The sequence shown here is derived from an EMBL/GenBank/DDBJ whole genome shotgun (WGS) entry which is preliminary data.</text>
</comment>
<dbReference type="Gene3D" id="2.60.120.1000">
    <property type="match status" value="3"/>
</dbReference>
<sequence length="546" mass="57740">DKSQLPLVSIKFSQSQKDKGRVHVDALQCSSVPIDMPKDCHDAKFEFGYDKDTPLFIDLDGPGGEEPFLVFCDMESYEHVGITQIPINNGNPIVVTTEEGEPITYTQDHGKIKALIQGSLYCSQKVEFQCTNSKLGGPDGGAVYVEGETRKLDYFPGAEGKQGACGCGATESCDAPEVTCNCNIDDGEAHKDFGLIIDKSDLPVTKVTAQVGASRSSTYEIGNLQCSQKQFGIGPNCENYHATGVRESYTYLVDPDGTGGQDPFPVECLFVKEPSQGKTIVHHDKEGNMTLDSTDVTFTYLMASPGQIEALLNRSTFCTQEISVDCKQTTVAVDPGTILWTGSGSGPSGSLKLSDYLDSCGPNGDSCKCSNGPGQGKDSGTITDMSILPLTHLDLSAVGGSVTVNVGPLVCSEVFPTCKSLYDFVTSDRALEGEATTVVSGLFTTDPDGPLGVPPFTVECTFPDTVIEVDGDGNIGPNKNDPLEPVSKCFDIGYSSASGKALSPAQVAAYVASSISCSQSLSLSCKRAPATKMVNFTTCDGKTQVG</sequence>
<feature type="non-terminal residue" evidence="1">
    <location>
        <position position="546"/>
    </location>
</feature>
<gene>
    <name evidence="1" type="ORF">EGW08_007577</name>
</gene>
<proteinExistence type="predicted"/>
<dbReference type="Proteomes" id="UP000271974">
    <property type="component" value="Unassembled WGS sequence"/>
</dbReference>
<accession>A0A3S1BIU2</accession>